<feature type="compositionally biased region" description="Polar residues" evidence="1">
    <location>
        <begin position="8"/>
        <end position="17"/>
    </location>
</feature>
<protein>
    <submittedName>
        <fullName evidence="2">Uncharacterized protein</fullName>
    </submittedName>
</protein>
<evidence type="ECO:0000256" key="1">
    <source>
        <dbReference type="SAM" id="MobiDB-lite"/>
    </source>
</evidence>
<feature type="region of interest" description="Disordered" evidence="1">
    <location>
        <begin position="1"/>
        <end position="20"/>
    </location>
</feature>
<name>A0ABX5WIR5_9GAMM</name>
<accession>A0ABX5WIR5</accession>
<dbReference type="RefSeq" id="WP_140946861.1">
    <property type="nucleotide sequence ID" value="NZ_CP041153.1"/>
</dbReference>
<keyword evidence="3" id="KW-1185">Reference proteome</keyword>
<gene>
    <name evidence="2" type="ORF">FGA12_03520</name>
</gene>
<organism evidence="2 3">
    <name type="scientific">Shewanella marisflavi</name>
    <dbReference type="NCBI Taxonomy" id="260364"/>
    <lineage>
        <taxon>Bacteria</taxon>
        <taxon>Pseudomonadati</taxon>
        <taxon>Pseudomonadota</taxon>
        <taxon>Gammaproteobacteria</taxon>
        <taxon>Alteromonadales</taxon>
        <taxon>Shewanellaceae</taxon>
        <taxon>Shewanella</taxon>
    </lineage>
</organism>
<reference evidence="2 3" key="1">
    <citation type="submission" date="2019-06" db="EMBL/GenBank/DDBJ databases">
        <title>Complete genome of Shewanella marisflavi ECSMB14101, a mussel settlement-inducing bacterium isolated from East China Sea.</title>
        <authorList>
            <person name="Yang J."/>
            <person name="Liang X."/>
            <person name="Chang R."/>
            <person name="Peng L."/>
        </authorList>
    </citation>
    <scope>NUCLEOTIDE SEQUENCE [LARGE SCALE GENOMIC DNA]</scope>
    <source>
        <strain evidence="2 3">ECSMB14101</strain>
    </source>
</reference>
<dbReference type="Proteomes" id="UP000318758">
    <property type="component" value="Chromosome"/>
</dbReference>
<evidence type="ECO:0000313" key="3">
    <source>
        <dbReference type="Proteomes" id="UP000318758"/>
    </source>
</evidence>
<proteinExistence type="predicted"/>
<evidence type="ECO:0000313" key="2">
    <source>
        <dbReference type="EMBL" id="QDF74310.1"/>
    </source>
</evidence>
<sequence>MTRETRVTKPNSETVPNPETVPEIAPELAQRLAPYAAVQLSAFNNLKLLIALATQAELDCECVELHRDGRAFYALNWQECWLDCGYSNDYAAKITPMCAPSEQMLAVARKVEVPVLNAQQLSFMCMEYSHFDHC</sequence>
<dbReference type="EMBL" id="CP041153">
    <property type="protein sequence ID" value="QDF74310.1"/>
    <property type="molecule type" value="Genomic_DNA"/>
</dbReference>